<evidence type="ECO:0000313" key="7">
    <source>
        <dbReference type="Proteomes" id="UP000555756"/>
    </source>
</evidence>
<dbReference type="Gene3D" id="3.40.50.2300">
    <property type="match status" value="2"/>
</dbReference>
<proteinExistence type="inferred from homology"/>
<name>A0A7W4PE28_9PROT</name>
<dbReference type="PANTHER" id="PTHR46847">
    <property type="entry name" value="D-ALLOSE-BINDING PERIPLASMIC PROTEIN-RELATED"/>
    <property type="match status" value="1"/>
</dbReference>
<keyword evidence="7" id="KW-1185">Reference proteome</keyword>
<protein>
    <submittedName>
        <fullName evidence="6">ABC transporter substrate-binding protein</fullName>
    </submittedName>
</protein>
<evidence type="ECO:0000256" key="4">
    <source>
        <dbReference type="SAM" id="SignalP"/>
    </source>
</evidence>
<feature type="signal peptide" evidence="4">
    <location>
        <begin position="1"/>
        <end position="38"/>
    </location>
</feature>
<dbReference type="GO" id="GO:0030313">
    <property type="term" value="C:cell envelope"/>
    <property type="evidence" value="ECO:0007669"/>
    <property type="project" value="UniProtKB-SubCell"/>
</dbReference>
<dbReference type="InterPro" id="IPR025997">
    <property type="entry name" value="SBP_2_dom"/>
</dbReference>
<evidence type="ECO:0000256" key="2">
    <source>
        <dbReference type="ARBA" id="ARBA00007639"/>
    </source>
</evidence>
<evidence type="ECO:0000256" key="1">
    <source>
        <dbReference type="ARBA" id="ARBA00004196"/>
    </source>
</evidence>
<dbReference type="Pfam" id="PF13407">
    <property type="entry name" value="Peripla_BP_4"/>
    <property type="match status" value="1"/>
</dbReference>
<dbReference type="CDD" id="cd06321">
    <property type="entry name" value="PBP1_ABC_sugar_binding-like"/>
    <property type="match status" value="1"/>
</dbReference>
<dbReference type="SUPFAM" id="SSF53822">
    <property type="entry name" value="Periplasmic binding protein-like I"/>
    <property type="match status" value="1"/>
</dbReference>
<gene>
    <name evidence="6" type="ORF">HLH34_09825</name>
</gene>
<accession>A0A7W4PE28</accession>
<dbReference type="Proteomes" id="UP000555756">
    <property type="component" value="Unassembled WGS sequence"/>
</dbReference>
<evidence type="ECO:0000259" key="5">
    <source>
        <dbReference type="Pfam" id="PF13407"/>
    </source>
</evidence>
<comment type="subcellular location">
    <subcellularLocation>
        <location evidence="1">Cell envelope</location>
    </subcellularLocation>
</comment>
<sequence length="331" mass="34479">MRTTHVRPTSRGSARRYSRKILLLTGLLALGNAAAAHAADGAVHKIGVTVGSLGNPFFIATIRGITQQAKTLAPTVPVQSASADYDIGKQASQVDSFVAAGNDLVMFNAVDYQAAAPLVRRMHASGATVVAFDVGAPGADATVTTNNVKAGEIACQYIVDRLHGHGDVVIVNGPPVTALTDRVKGCQSVFSKATGINVLSSNLDAKGSRDGGLAVGQSLLVRFPKVDAMFAVNDPTALGVELAARQAGRQDFFLTSVDGSPDVEQEMRRGNTLIAATASQDPFAIAATATRIGFDIRAGRVKPGVVRLLDPSLITHDTIGSYKGWNAPHNS</sequence>
<dbReference type="EMBL" id="JABEQF010000006">
    <property type="protein sequence ID" value="MBB2190260.1"/>
    <property type="molecule type" value="Genomic_DNA"/>
</dbReference>
<feature type="chain" id="PRO_5031534011" evidence="4">
    <location>
        <begin position="39"/>
        <end position="331"/>
    </location>
</feature>
<keyword evidence="3 4" id="KW-0732">Signal</keyword>
<evidence type="ECO:0000256" key="3">
    <source>
        <dbReference type="ARBA" id="ARBA00022729"/>
    </source>
</evidence>
<feature type="domain" description="Periplasmic binding protein" evidence="5">
    <location>
        <begin position="46"/>
        <end position="296"/>
    </location>
</feature>
<comment type="similarity">
    <text evidence="2">Belongs to the bacterial solute-binding protein 2 family.</text>
</comment>
<organism evidence="6 7">
    <name type="scientific">Gluconacetobacter azotocaptans</name>
    <dbReference type="NCBI Taxonomy" id="142834"/>
    <lineage>
        <taxon>Bacteria</taxon>
        <taxon>Pseudomonadati</taxon>
        <taxon>Pseudomonadota</taxon>
        <taxon>Alphaproteobacteria</taxon>
        <taxon>Acetobacterales</taxon>
        <taxon>Acetobacteraceae</taxon>
        <taxon>Gluconacetobacter</taxon>
    </lineage>
</organism>
<dbReference type="GO" id="GO:0030246">
    <property type="term" value="F:carbohydrate binding"/>
    <property type="evidence" value="ECO:0007669"/>
    <property type="project" value="UniProtKB-ARBA"/>
</dbReference>
<dbReference type="RefSeq" id="WP_183119404.1">
    <property type="nucleotide sequence ID" value="NZ_JABEQF010000006.1"/>
</dbReference>
<dbReference type="PANTHER" id="PTHR46847:SF2">
    <property type="entry name" value="ABC TRANSPORTER SUGAR-BINDING PROTEIN"/>
    <property type="match status" value="1"/>
</dbReference>
<comment type="caution">
    <text evidence="6">The sequence shown here is derived from an EMBL/GenBank/DDBJ whole genome shotgun (WGS) entry which is preliminary data.</text>
</comment>
<dbReference type="InterPro" id="IPR028082">
    <property type="entry name" value="Peripla_BP_I"/>
</dbReference>
<reference evidence="6 7" key="1">
    <citation type="submission" date="2020-04" db="EMBL/GenBank/DDBJ databases">
        <title>Description of novel Gluconacetobacter.</title>
        <authorList>
            <person name="Sombolestani A."/>
        </authorList>
    </citation>
    <scope>NUCLEOTIDE SEQUENCE [LARGE SCALE GENOMIC DNA]</scope>
    <source>
        <strain evidence="6 7">LMG 21311</strain>
    </source>
</reference>
<evidence type="ECO:0000313" key="6">
    <source>
        <dbReference type="EMBL" id="MBB2190260.1"/>
    </source>
</evidence>
<dbReference type="AlphaFoldDB" id="A0A7W4PE28"/>